<name>A0ABW1NPC0_9ACTN</name>
<evidence type="ECO:0000313" key="3">
    <source>
        <dbReference type="Proteomes" id="UP001596137"/>
    </source>
</evidence>
<protein>
    <submittedName>
        <fullName evidence="2">DUF6326 family protein</fullName>
    </submittedName>
</protein>
<feature type="transmembrane region" description="Helical" evidence="1">
    <location>
        <begin position="62"/>
        <end position="85"/>
    </location>
</feature>
<feature type="transmembrane region" description="Helical" evidence="1">
    <location>
        <begin position="92"/>
        <end position="108"/>
    </location>
</feature>
<evidence type="ECO:0000313" key="2">
    <source>
        <dbReference type="EMBL" id="MFC6084710.1"/>
    </source>
</evidence>
<proteinExistence type="predicted"/>
<sequence>MRTTTTRQYRDTQVDVRFVLCALWSTMLFVFAYVDIFGFYRADVLGAALDGRMAATSFTVDQTFLTLTLVYLLPSILMVVLSLLLRPRVNRVVNIVAGLFYMITIIASCIGETWAYYILGSLVEATLLAAVIRVAWKWPPPRLVTT</sequence>
<accession>A0ABW1NPC0</accession>
<dbReference type="Proteomes" id="UP001596137">
    <property type="component" value="Unassembled WGS sequence"/>
</dbReference>
<keyword evidence="3" id="KW-1185">Reference proteome</keyword>
<dbReference type="RefSeq" id="WP_380758062.1">
    <property type="nucleotide sequence ID" value="NZ_JBHSRF010000047.1"/>
</dbReference>
<feature type="transmembrane region" description="Helical" evidence="1">
    <location>
        <begin position="21"/>
        <end position="42"/>
    </location>
</feature>
<keyword evidence="1" id="KW-1133">Transmembrane helix</keyword>
<organism evidence="2 3">
    <name type="scientific">Sphaerisporangium aureirubrum</name>
    <dbReference type="NCBI Taxonomy" id="1544736"/>
    <lineage>
        <taxon>Bacteria</taxon>
        <taxon>Bacillati</taxon>
        <taxon>Actinomycetota</taxon>
        <taxon>Actinomycetes</taxon>
        <taxon>Streptosporangiales</taxon>
        <taxon>Streptosporangiaceae</taxon>
        <taxon>Sphaerisporangium</taxon>
    </lineage>
</organism>
<reference evidence="3" key="1">
    <citation type="journal article" date="2019" name="Int. J. Syst. Evol. Microbiol.">
        <title>The Global Catalogue of Microorganisms (GCM) 10K type strain sequencing project: providing services to taxonomists for standard genome sequencing and annotation.</title>
        <authorList>
            <consortium name="The Broad Institute Genomics Platform"/>
            <consortium name="The Broad Institute Genome Sequencing Center for Infectious Disease"/>
            <person name="Wu L."/>
            <person name="Ma J."/>
        </authorList>
    </citation>
    <scope>NUCLEOTIDE SEQUENCE [LARGE SCALE GENOMIC DNA]</scope>
    <source>
        <strain evidence="3">JCM 30346</strain>
    </source>
</reference>
<keyword evidence="1" id="KW-0812">Transmembrane</keyword>
<feature type="transmembrane region" description="Helical" evidence="1">
    <location>
        <begin position="114"/>
        <end position="136"/>
    </location>
</feature>
<dbReference type="InterPro" id="IPR046289">
    <property type="entry name" value="DUF6326"/>
</dbReference>
<dbReference type="EMBL" id="JBHSRF010000047">
    <property type="protein sequence ID" value="MFC6084710.1"/>
    <property type="molecule type" value="Genomic_DNA"/>
</dbReference>
<dbReference type="Pfam" id="PF19851">
    <property type="entry name" value="DUF6326"/>
    <property type="match status" value="1"/>
</dbReference>
<comment type="caution">
    <text evidence="2">The sequence shown here is derived from an EMBL/GenBank/DDBJ whole genome shotgun (WGS) entry which is preliminary data.</text>
</comment>
<keyword evidence="1" id="KW-0472">Membrane</keyword>
<evidence type="ECO:0000256" key="1">
    <source>
        <dbReference type="SAM" id="Phobius"/>
    </source>
</evidence>
<gene>
    <name evidence="2" type="ORF">ACFP1K_26360</name>
</gene>